<evidence type="ECO:0000313" key="4">
    <source>
        <dbReference type="EMBL" id="MBP1936112.1"/>
    </source>
</evidence>
<evidence type="ECO:0000256" key="2">
    <source>
        <dbReference type="SAM" id="Phobius"/>
    </source>
</evidence>
<feature type="compositionally biased region" description="Basic and acidic residues" evidence="1">
    <location>
        <begin position="38"/>
        <end position="52"/>
    </location>
</feature>
<sequence>MKKLLMSILFSTLLCSNIFTAFADDSSVQKAPAQDSTIQKEDQDKIKTESYSRRGGFRSPSRSFTGGYGGTSPGYRTGPRAPSPDITRQRQPYVGQPNTGSRWGSFFGGLAAGTLLGHILHPFGGYGYGYGYGGGGFSIFGLIFWAVIIYLGYRLFQKMRR</sequence>
<keyword evidence="2" id="KW-0812">Transmembrane</keyword>
<proteinExistence type="predicted"/>
<evidence type="ECO:0000256" key="1">
    <source>
        <dbReference type="SAM" id="MobiDB-lite"/>
    </source>
</evidence>
<gene>
    <name evidence="4" type="ORF">J2Z20_000973</name>
</gene>
<dbReference type="RefSeq" id="WP_209845889.1">
    <property type="nucleotide sequence ID" value="NZ_CBCRVE010000002.1"/>
</dbReference>
<dbReference type="Proteomes" id="UP001519273">
    <property type="component" value="Unassembled WGS sequence"/>
</dbReference>
<evidence type="ECO:0000313" key="5">
    <source>
        <dbReference type="Proteomes" id="UP001519273"/>
    </source>
</evidence>
<feature type="region of interest" description="Disordered" evidence="1">
    <location>
        <begin position="30"/>
        <end position="94"/>
    </location>
</feature>
<feature type="transmembrane region" description="Helical" evidence="2">
    <location>
        <begin position="130"/>
        <end position="153"/>
    </location>
</feature>
<evidence type="ECO:0000256" key="3">
    <source>
        <dbReference type="SAM" id="SignalP"/>
    </source>
</evidence>
<keyword evidence="5" id="KW-1185">Reference proteome</keyword>
<reference evidence="4 5" key="1">
    <citation type="submission" date="2021-03" db="EMBL/GenBank/DDBJ databases">
        <title>Genomic Encyclopedia of Type Strains, Phase IV (KMG-IV): sequencing the most valuable type-strain genomes for metagenomic binning, comparative biology and taxonomic classification.</title>
        <authorList>
            <person name="Goeker M."/>
        </authorList>
    </citation>
    <scope>NUCLEOTIDE SEQUENCE [LARGE SCALE GENOMIC DNA]</scope>
    <source>
        <strain evidence="4 5">DSM 23491</strain>
    </source>
</reference>
<feature type="compositionally biased region" description="Low complexity" evidence="1">
    <location>
        <begin position="53"/>
        <end position="65"/>
    </location>
</feature>
<name>A0ABS4H1G4_9BACL</name>
<accession>A0ABS4H1G4</accession>
<comment type="caution">
    <text evidence="4">The sequence shown here is derived from an EMBL/GenBank/DDBJ whole genome shotgun (WGS) entry which is preliminary data.</text>
</comment>
<feature type="signal peptide" evidence="3">
    <location>
        <begin position="1"/>
        <end position="23"/>
    </location>
</feature>
<dbReference type="EMBL" id="JAGGKP010000001">
    <property type="protein sequence ID" value="MBP1936112.1"/>
    <property type="molecule type" value="Genomic_DNA"/>
</dbReference>
<feature type="chain" id="PRO_5046699826" evidence="3">
    <location>
        <begin position="24"/>
        <end position="161"/>
    </location>
</feature>
<keyword evidence="3" id="KW-0732">Signal</keyword>
<keyword evidence="2" id="KW-1133">Transmembrane helix</keyword>
<protein>
    <submittedName>
        <fullName evidence="4">Uncharacterized protein</fullName>
    </submittedName>
</protein>
<keyword evidence="2" id="KW-0472">Membrane</keyword>
<organism evidence="4 5">
    <name type="scientific">Paenibacillus sediminis</name>
    <dbReference type="NCBI Taxonomy" id="664909"/>
    <lineage>
        <taxon>Bacteria</taxon>
        <taxon>Bacillati</taxon>
        <taxon>Bacillota</taxon>
        <taxon>Bacilli</taxon>
        <taxon>Bacillales</taxon>
        <taxon>Paenibacillaceae</taxon>
        <taxon>Paenibacillus</taxon>
    </lineage>
</organism>